<dbReference type="EMBL" id="FNQM01000001">
    <property type="protein sequence ID" value="SDZ77326.1"/>
    <property type="molecule type" value="Genomic_DNA"/>
</dbReference>
<reference evidence="1 2" key="1">
    <citation type="submission" date="2016-10" db="EMBL/GenBank/DDBJ databases">
        <authorList>
            <person name="de Groot N.N."/>
        </authorList>
    </citation>
    <scope>NUCLEOTIDE SEQUENCE [LARGE SCALE GENOMIC DNA]</scope>
    <source>
        <strain evidence="1 2">DSM 15345</strain>
    </source>
</reference>
<dbReference type="Proteomes" id="UP000198703">
    <property type="component" value="Unassembled WGS sequence"/>
</dbReference>
<evidence type="ECO:0000313" key="1">
    <source>
        <dbReference type="EMBL" id="SDZ77326.1"/>
    </source>
</evidence>
<gene>
    <name evidence="1" type="ORF">SAMN05444370_101278</name>
</gene>
<protein>
    <submittedName>
        <fullName evidence="1">Phytoene/squalene synthetase</fullName>
    </submittedName>
</protein>
<dbReference type="SUPFAM" id="SSF48576">
    <property type="entry name" value="Terpenoid synthases"/>
    <property type="match status" value="1"/>
</dbReference>
<dbReference type="Pfam" id="PF00494">
    <property type="entry name" value="SQS_PSY"/>
    <property type="match status" value="1"/>
</dbReference>
<dbReference type="STRING" id="89524.SAMN05444370_101278"/>
<dbReference type="InterPro" id="IPR008949">
    <property type="entry name" value="Isoprenoid_synthase_dom_sf"/>
</dbReference>
<dbReference type="OrthoDB" id="9814909at2"/>
<dbReference type="Gene3D" id="1.10.600.10">
    <property type="entry name" value="Farnesyl Diphosphate Synthase"/>
    <property type="match status" value="1"/>
</dbReference>
<dbReference type="InterPro" id="IPR002060">
    <property type="entry name" value="Squ/phyt_synthse"/>
</dbReference>
<dbReference type="AlphaFoldDB" id="A0A1H3VRC8"/>
<sequence>MSEPALSPCAALVRRGDPDRFLSAMTALPALRERLFALYAFNLELARIPAVVSEPTLGAIRLQWWRDAVALAHEGRSRSHEVAAPLAETIRAADLPRAPFERLMDARALDMEAGALDGDPALRAYLRDTGASLLALSAHALAGEAGPAEEAGFAFAAAAWLRAQPALVAGGRRAMAQDQAQALARDGLAALAAARRAGAPRGAEAAYRAGWLSEAALRAALSERFDPEAGPAAPSPFRARASLLWRAARANW</sequence>
<name>A0A1H3VRC8_9RHOB</name>
<dbReference type="RefSeq" id="WP_093247677.1">
    <property type="nucleotide sequence ID" value="NZ_FNQM01000001.1"/>
</dbReference>
<keyword evidence="2" id="KW-1185">Reference proteome</keyword>
<proteinExistence type="predicted"/>
<accession>A0A1H3VRC8</accession>
<organism evidence="1 2">
    <name type="scientific">Rubrimonas cliftonensis</name>
    <dbReference type="NCBI Taxonomy" id="89524"/>
    <lineage>
        <taxon>Bacteria</taxon>
        <taxon>Pseudomonadati</taxon>
        <taxon>Pseudomonadota</taxon>
        <taxon>Alphaproteobacteria</taxon>
        <taxon>Rhodobacterales</taxon>
        <taxon>Paracoccaceae</taxon>
        <taxon>Rubrimonas</taxon>
    </lineage>
</organism>
<evidence type="ECO:0000313" key="2">
    <source>
        <dbReference type="Proteomes" id="UP000198703"/>
    </source>
</evidence>